<dbReference type="Pfam" id="PF00496">
    <property type="entry name" value="SBP_bac_5"/>
    <property type="match status" value="1"/>
</dbReference>
<dbReference type="InterPro" id="IPR000914">
    <property type="entry name" value="SBP_5_dom"/>
</dbReference>
<feature type="signal peptide" evidence="4">
    <location>
        <begin position="1"/>
        <end position="23"/>
    </location>
</feature>
<dbReference type="Proteomes" id="UP000653411">
    <property type="component" value="Unassembled WGS sequence"/>
</dbReference>
<dbReference type="InterPro" id="IPR030678">
    <property type="entry name" value="Peptide/Ni-bd"/>
</dbReference>
<keyword evidence="2" id="KW-0813">Transport</keyword>
<dbReference type="RefSeq" id="WP_189262015.1">
    <property type="nucleotide sequence ID" value="NZ_BMML01000003.1"/>
</dbReference>
<organism evidence="6 7">
    <name type="scientific">Streptomyces fuscichromogenes</name>
    <dbReference type="NCBI Taxonomy" id="1324013"/>
    <lineage>
        <taxon>Bacteria</taxon>
        <taxon>Bacillati</taxon>
        <taxon>Actinomycetota</taxon>
        <taxon>Actinomycetes</taxon>
        <taxon>Kitasatosporales</taxon>
        <taxon>Streptomycetaceae</taxon>
        <taxon>Streptomyces</taxon>
    </lineage>
</organism>
<reference evidence="6" key="2">
    <citation type="submission" date="2020-09" db="EMBL/GenBank/DDBJ databases">
        <authorList>
            <person name="Sun Q."/>
            <person name="Zhou Y."/>
        </authorList>
    </citation>
    <scope>NUCLEOTIDE SEQUENCE</scope>
    <source>
        <strain evidence="6">CGMCC 4.7110</strain>
    </source>
</reference>
<feature type="chain" id="PRO_5037656473" evidence="4">
    <location>
        <begin position="24"/>
        <end position="527"/>
    </location>
</feature>
<comment type="caution">
    <text evidence="6">The sequence shown here is derived from an EMBL/GenBank/DDBJ whole genome shotgun (WGS) entry which is preliminary data.</text>
</comment>
<dbReference type="PIRSF" id="PIRSF002741">
    <property type="entry name" value="MppA"/>
    <property type="match status" value="1"/>
</dbReference>
<dbReference type="PANTHER" id="PTHR30290">
    <property type="entry name" value="PERIPLASMIC BINDING COMPONENT OF ABC TRANSPORTER"/>
    <property type="match status" value="1"/>
</dbReference>
<dbReference type="GO" id="GO:0043190">
    <property type="term" value="C:ATP-binding cassette (ABC) transporter complex"/>
    <property type="evidence" value="ECO:0007669"/>
    <property type="project" value="InterPro"/>
</dbReference>
<name>A0A917UI36_9ACTN</name>
<keyword evidence="3 4" id="KW-0732">Signal</keyword>
<evidence type="ECO:0000256" key="1">
    <source>
        <dbReference type="ARBA" id="ARBA00005695"/>
    </source>
</evidence>
<dbReference type="CDD" id="cd00995">
    <property type="entry name" value="PBP2_NikA_DppA_OppA_like"/>
    <property type="match status" value="1"/>
</dbReference>
<dbReference type="EMBL" id="BMML01000003">
    <property type="protein sequence ID" value="GGM97280.1"/>
    <property type="molecule type" value="Genomic_DNA"/>
</dbReference>
<dbReference type="GO" id="GO:1904680">
    <property type="term" value="F:peptide transmembrane transporter activity"/>
    <property type="evidence" value="ECO:0007669"/>
    <property type="project" value="TreeGrafter"/>
</dbReference>
<accession>A0A917UI36</accession>
<evidence type="ECO:0000256" key="3">
    <source>
        <dbReference type="ARBA" id="ARBA00022729"/>
    </source>
</evidence>
<dbReference type="Gene3D" id="3.40.190.10">
    <property type="entry name" value="Periplasmic binding protein-like II"/>
    <property type="match status" value="1"/>
</dbReference>
<evidence type="ECO:0000256" key="4">
    <source>
        <dbReference type="SAM" id="SignalP"/>
    </source>
</evidence>
<dbReference type="PANTHER" id="PTHR30290:SF9">
    <property type="entry name" value="OLIGOPEPTIDE-BINDING PROTEIN APPA"/>
    <property type="match status" value="1"/>
</dbReference>
<dbReference type="SUPFAM" id="SSF53850">
    <property type="entry name" value="Periplasmic binding protein-like II"/>
    <property type="match status" value="1"/>
</dbReference>
<feature type="domain" description="Solute-binding protein family 5" evidence="5">
    <location>
        <begin position="81"/>
        <end position="442"/>
    </location>
</feature>
<dbReference type="GO" id="GO:0015833">
    <property type="term" value="P:peptide transport"/>
    <property type="evidence" value="ECO:0007669"/>
    <property type="project" value="TreeGrafter"/>
</dbReference>
<evidence type="ECO:0000313" key="6">
    <source>
        <dbReference type="EMBL" id="GGM97280.1"/>
    </source>
</evidence>
<evidence type="ECO:0000313" key="7">
    <source>
        <dbReference type="Proteomes" id="UP000653411"/>
    </source>
</evidence>
<keyword evidence="7" id="KW-1185">Reference proteome</keyword>
<gene>
    <name evidence="6" type="ORF">GCM10011578_017500</name>
</gene>
<dbReference type="Gene3D" id="3.10.105.10">
    <property type="entry name" value="Dipeptide-binding Protein, Domain 3"/>
    <property type="match status" value="1"/>
</dbReference>
<reference evidence="6" key="1">
    <citation type="journal article" date="2014" name="Int. J. Syst. Evol. Microbiol.">
        <title>Complete genome sequence of Corynebacterium casei LMG S-19264T (=DSM 44701T), isolated from a smear-ripened cheese.</title>
        <authorList>
            <consortium name="US DOE Joint Genome Institute (JGI-PGF)"/>
            <person name="Walter F."/>
            <person name="Albersmeier A."/>
            <person name="Kalinowski J."/>
            <person name="Ruckert C."/>
        </authorList>
    </citation>
    <scope>NUCLEOTIDE SEQUENCE</scope>
    <source>
        <strain evidence="6">CGMCC 4.7110</strain>
    </source>
</reference>
<dbReference type="GO" id="GO:0042597">
    <property type="term" value="C:periplasmic space"/>
    <property type="evidence" value="ECO:0007669"/>
    <property type="project" value="UniProtKB-ARBA"/>
</dbReference>
<proteinExistence type="inferred from homology"/>
<dbReference type="AlphaFoldDB" id="A0A917UI36"/>
<dbReference type="InterPro" id="IPR039424">
    <property type="entry name" value="SBP_5"/>
</dbReference>
<dbReference type="PROSITE" id="PS51257">
    <property type="entry name" value="PROKAR_LIPOPROTEIN"/>
    <property type="match status" value="1"/>
</dbReference>
<protein>
    <submittedName>
        <fullName evidence="6">Peptide ABC transporter substrate-binding protein</fullName>
    </submittedName>
</protein>
<evidence type="ECO:0000256" key="2">
    <source>
        <dbReference type="ARBA" id="ARBA00022448"/>
    </source>
</evidence>
<evidence type="ECO:0000259" key="5">
    <source>
        <dbReference type="Pfam" id="PF00496"/>
    </source>
</evidence>
<comment type="similarity">
    <text evidence="1">Belongs to the bacterial solute-binding protein 5 family.</text>
</comment>
<sequence length="527" mass="54624">MRYRGFTTMACAGLLLTACTSQATSGPGGTGYVTDGTATIAVDADPGALNPLTNSTAAGTAIGSLAYDHLVSRTLGDKGYSGELARSWKVTTTKATFVLRKGVTCADGSTVTPSVVAKTFDWVLDTRNASPWLGAYIPADAKVTADDAAGTLTVSSPTPGSFLLENLSYMPILCGAGADNPAKLTTKTSGSGMYQLTSADAGQTYTFTVRRNYTWGADGVTAKDKGVPAKVVVEVVPNESTRANLLTAGDVNLATVGGADRDRLDRGSFTKATVRTDPALLFYNHAVGRAGADPAVRTALAQALDLKALGSVATGGRGTELKSIVTGEPAVCSYDAITGNLPAGTLKTAAAALDAAGWKKGGDGIRSKNGKKLALTVLYPSNRGADLVSAVELLQTQWTKLGVKVRLTGSDSYATTLFTGGDWDVVWAPFSTEDPSVWTILANGQAPPRGRNFASIDNKDYQQQIARAQKVAGAASCTDWKAAEAALVRNADLTPIEANSKTVYGSHVTFRVGQLGAVKGSTIRLTK</sequence>